<dbReference type="AlphaFoldDB" id="A0AAE0C0Z4"/>
<reference evidence="1 2" key="1">
    <citation type="journal article" date="2015" name="Genome Biol. Evol.">
        <title>Comparative Genomics of a Bacterivorous Green Alga Reveals Evolutionary Causalities and Consequences of Phago-Mixotrophic Mode of Nutrition.</title>
        <authorList>
            <person name="Burns J.A."/>
            <person name="Paasch A."/>
            <person name="Narechania A."/>
            <person name="Kim E."/>
        </authorList>
    </citation>
    <scope>NUCLEOTIDE SEQUENCE [LARGE SCALE GENOMIC DNA]</scope>
    <source>
        <strain evidence="1 2">PLY_AMNH</strain>
    </source>
</reference>
<evidence type="ECO:0000313" key="1">
    <source>
        <dbReference type="EMBL" id="KAK3246403.1"/>
    </source>
</evidence>
<sequence length="211" mass="22924">MKTRLAAEPLAKGGNWSQSISKKVAFHRDTGATNPYCQNTTCAKGIARHWHRDCPNGGKNGISAYAFAEEAENSVLAAKFKHAIEHDDAEEFDALCMLAGGKPDIFDDISTCSFCEEDGEAMVYAVTEYSSDLARKVGAGTLNINTFTANEPVVSEPHYPAAHKHFPAASESSEDEWTASTVDESAQAELMAAFHQLSHATKKCMCAEKWT</sequence>
<protein>
    <submittedName>
        <fullName evidence="1">Uncharacterized protein</fullName>
    </submittedName>
</protein>
<organism evidence="1 2">
    <name type="scientific">Cymbomonas tetramitiformis</name>
    <dbReference type="NCBI Taxonomy" id="36881"/>
    <lineage>
        <taxon>Eukaryota</taxon>
        <taxon>Viridiplantae</taxon>
        <taxon>Chlorophyta</taxon>
        <taxon>Pyramimonadophyceae</taxon>
        <taxon>Pyramimonadales</taxon>
        <taxon>Pyramimonadaceae</taxon>
        <taxon>Cymbomonas</taxon>
    </lineage>
</organism>
<gene>
    <name evidence="1" type="ORF">CYMTET_44059</name>
</gene>
<dbReference type="Proteomes" id="UP001190700">
    <property type="component" value="Unassembled WGS sequence"/>
</dbReference>
<accession>A0AAE0C0Z4</accession>
<evidence type="ECO:0000313" key="2">
    <source>
        <dbReference type="Proteomes" id="UP001190700"/>
    </source>
</evidence>
<comment type="caution">
    <text evidence="1">The sequence shown here is derived from an EMBL/GenBank/DDBJ whole genome shotgun (WGS) entry which is preliminary data.</text>
</comment>
<dbReference type="EMBL" id="LGRX02029855">
    <property type="protein sequence ID" value="KAK3246403.1"/>
    <property type="molecule type" value="Genomic_DNA"/>
</dbReference>
<proteinExistence type="predicted"/>
<name>A0AAE0C0Z4_9CHLO</name>
<keyword evidence="2" id="KW-1185">Reference proteome</keyword>